<evidence type="ECO:0000256" key="8">
    <source>
        <dbReference type="ARBA" id="ARBA00022840"/>
    </source>
</evidence>
<dbReference type="InterPro" id="IPR047187">
    <property type="entry name" value="SF1_C_Upf1"/>
</dbReference>
<dbReference type="Gene3D" id="2.40.30.270">
    <property type="match status" value="1"/>
</dbReference>
<dbReference type="PANTHER" id="PTHR43788:SF8">
    <property type="entry name" value="DNA-BINDING PROTEIN SMUBP-2"/>
    <property type="match status" value="1"/>
</dbReference>
<evidence type="ECO:0000259" key="9">
    <source>
        <dbReference type="SMART" id="SM00382"/>
    </source>
</evidence>
<comment type="caution">
    <text evidence="11">The sequence shown here is derived from an EMBL/GenBank/DDBJ whole genome shotgun (WGS) entry which is preliminary data.</text>
</comment>
<dbReference type="EC" id="3.6.4.12" evidence="3"/>
<proteinExistence type="inferred from homology"/>
<accession>A0A934X115</accession>
<dbReference type="GO" id="GO:0005524">
    <property type="term" value="F:ATP binding"/>
    <property type="evidence" value="ECO:0007669"/>
    <property type="project" value="UniProtKB-KW"/>
</dbReference>
<dbReference type="GO" id="GO:0043139">
    <property type="term" value="F:5'-3' DNA helicase activity"/>
    <property type="evidence" value="ECO:0007669"/>
    <property type="project" value="TreeGrafter"/>
</dbReference>
<evidence type="ECO:0000256" key="6">
    <source>
        <dbReference type="ARBA" id="ARBA00022801"/>
    </source>
</evidence>
<dbReference type="FunFam" id="3.40.50.300:FF:000326">
    <property type="entry name" value="P-loop containing nucleoside triphosphate hydrolase"/>
    <property type="match status" value="1"/>
</dbReference>
<evidence type="ECO:0000313" key="12">
    <source>
        <dbReference type="Proteomes" id="UP000611723"/>
    </source>
</evidence>
<comment type="similarity">
    <text evidence="2">Belongs to the DNA2/NAM7 helicase family.</text>
</comment>
<dbReference type="Pfam" id="PF13086">
    <property type="entry name" value="AAA_11"/>
    <property type="match status" value="1"/>
</dbReference>
<evidence type="ECO:0000256" key="3">
    <source>
        <dbReference type="ARBA" id="ARBA00012551"/>
    </source>
</evidence>
<dbReference type="EMBL" id="JAEQBW010000007">
    <property type="protein sequence ID" value="MBK6266375.1"/>
    <property type="molecule type" value="Genomic_DNA"/>
</dbReference>
<dbReference type="InterPro" id="IPR041679">
    <property type="entry name" value="DNA2/NAM7-like_C"/>
</dbReference>
<keyword evidence="7 11" id="KW-0347">Helicase</keyword>
<evidence type="ECO:0000313" key="11">
    <source>
        <dbReference type="EMBL" id="MBK6266375.1"/>
    </source>
</evidence>
<evidence type="ECO:0000256" key="5">
    <source>
        <dbReference type="ARBA" id="ARBA00022741"/>
    </source>
</evidence>
<evidence type="ECO:0000256" key="2">
    <source>
        <dbReference type="ARBA" id="ARBA00007913"/>
    </source>
</evidence>
<comment type="subcellular location">
    <subcellularLocation>
        <location evidence="1">Cytoplasm</location>
    </subcellularLocation>
</comment>
<feature type="domain" description="Helicase ATP-binding" evidence="10">
    <location>
        <begin position="175"/>
        <end position="458"/>
    </location>
</feature>
<organism evidence="11 12">
    <name type="scientific">Marivirga aurantiaca</name>
    <dbReference type="NCBI Taxonomy" id="2802615"/>
    <lineage>
        <taxon>Bacteria</taxon>
        <taxon>Pseudomonadati</taxon>
        <taxon>Bacteroidota</taxon>
        <taxon>Cytophagia</taxon>
        <taxon>Cytophagales</taxon>
        <taxon>Marivirgaceae</taxon>
        <taxon>Marivirga</taxon>
    </lineage>
</organism>
<dbReference type="GO" id="GO:0005737">
    <property type="term" value="C:cytoplasm"/>
    <property type="evidence" value="ECO:0007669"/>
    <property type="project" value="UniProtKB-SubCell"/>
</dbReference>
<dbReference type="Gene3D" id="3.40.50.300">
    <property type="entry name" value="P-loop containing nucleotide triphosphate hydrolases"/>
    <property type="match status" value="2"/>
</dbReference>
<dbReference type="InterPro" id="IPR004483">
    <property type="entry name" value="SMUBP-2/Hcs1-like"/>
</dbReference>
<feature type="domain" description="AAA+ ATPase" evidence="9">
    <location>
        <begin position="193"/>
        <end position="395"/>
    </location>
</feature>
<evidence type="ECO:0000256" key="4">
    <source>
        <dbReference type="ARBA" id="ARBA00022490"/>
    </source>
</evidence>
<keyword evidence="6 11" id="KW-0378">Hydrolase</keyword>
<dbReference type="PANTHER" id="PTHR43788">
    <property type="entry name" value="DNA2/NAM7 HELICASE FAMILY MEMBER"/>
    <property type="match status" value="1"/>
</dbReference>
<dbReference type="InterPro" id="IPR027417">
    <property type="entry name" value="P-loop_NTPase"/>
</dbReference>
<dbReference type="GO" id="GO:0005694">
    <property type="term" value="C:chromosome"/>
    <property type="evidence" value="ECO:0007669"/>
    <property type="project" value="UniProtKB-ARBA"/>
</dbReference>
<dbReference type="InterPro" id="IPR041677">
    <property type="entry name" value="DNA2/NAM7_AAA_11"/>
</dbReference>
<sequence>MRFNSLKQYQDYFSSLIQKERAAEMDFHLNEIMVLSGKQREQKGRAILLLNGNDSGTGIGGSSLVKFVRGEGLPDNQISIGDIVIVSKEKPTGKEEQGTVVEKTARSITVAYSQSPPFIVFGRNLRLDLFSNDITFQRMLEAVHKLEFLPNHHELLLGKVDFLQDEVNAKKTEISVANLNQSQEAAIRKAIESKEVFLIHGPPGTGKTTTLSHLIQLLSEQGNKILVSAASNTAVDNILEKLTKLGLPCIRIGNPARMDSSLSFLSLDVQLQDHPDYQQANGLWNKIQIQKKEQQEFVPASGQNRRGLSDEKIIQLASSKKNYRGIPSPKLRKMAQWIKVQRAINKNFEEANKLQMKAVEDILSQTPIICATNSTAGSGLLKDFLFDVVCVDEATQATEPECLIPLLKGKKWVLAGDHHQLPPTVVSKDAEALKLSLFERLKTFLPEEKSSLLSIQYRMHKNIMKFSNETFYGNQLKAHPSVAGHTLADLPGYEPFISLEQGLNQLLKPEIAVLFYNCANGVEAKLPDSYSYYNKVELEKVQQITDALLASRLFPEDIGIISPYEQQIIRLKSMLAGYQVEIKTIDGFQGKEKEVIIISLVRSNQEGNIGFLRDYRRLNVALTRAKRKLIIVGNLTTLQADPLYTWLIENISLVDSI</sequence>
<dbReference type="Pfam" id="PF13087">
    <property type="entry name" value="AAA_12"/>
    <property type="match status" value="1"/>
</dbReference>
<dbReference type="AlphaFoldDB" id="A0A934X115"/>
<dbReference type="InterPro" id="IPR003593">
    <property type="entry name" value="AAA+_ATPase"/>
</dbReference>
<keyword evidence="8" id="KW-0067">ATP-binding</keyword>
<dbReference type="SMART" id="SM00487">
    <property type="entry name" value="DEXDc"/>
    <property type="match status" value="1"/>
</dbReference>
<evidence type="ECO:0000256" key="7">
    <source>
        <dbReference type="ARBA" id="ARBA00022806"/>
    </source>
</evidence>
<dbReference type="GO" id="GO:0003723">
    <property type="term" value="F:RNA binding"/>
    <property type="evidence" value="ECO:0007669"/>
    <property type="project" value="InterPro"/>
</dbReference>
<dbReference type="Proteomes" id="UP000611723">
    <property type="component" value="Unassembled WGS sequence"/>
</dbReference>
<dbReference type="InterPro" id="IPR014001">
    <property type="entry name" value="Helicase_ATP-bd"/>
</dbReference>
<dbReference type="CDD" id="cd18808">
    <property type="entry name" value="SF1_C_Upf1"/>
    <property type="match status" value="1"/>
</dbReference>
<dbReference type="InterPro" id="IPR048761">
    <property type="entry name" value="SMUBP-2_HCS1_1B"/>
</dbReference>
<protein>
    <recommendedName>
        <fullName evidence="3">DNA helicase</fullName>
        <ecNumber evidence="3">3.6.4.12</ecNumber>
    </recommendedName>
</protein>
<dbReference type="GO" id="GO:0003677">
    <property type="term" value="F:DNA binding"/>
    <property type="evidence" value="ECO:0007669"/>
    <property type="project" value="InterPro"/>
</dbReference>
<dbReference type="SUPFAM" id="SSF52540">
    <property type="entry name" value="P-loop containing nucleoside triphosphate hydrolases"/>
    <property type="match status" value="1"/>
</dbReference>
<name>A0A934X115_9BACT</name>
<dbReference type="RefSeq" id="WP_201432052.1">
    <property type="nucleotide sequence ID" value="NZ_JAEQBW010000007.1"/>
</dbReference>
<dbReference type="SMART" id="SM00382">
    <property type="entry name" value="AAA"/>
    <property type="match status" value="1"/>
</dbReference>
<dbReference type="Pfam" id="PF21138">
    <property type="entry name" value="SMUBP-2_HCS1_1B"/>
    <property type="match status" value="1"/>
</dbReference>
<gene>
    <name evidence="11" type="ORF">JKA74_15125</name>
</gene>
<keyword evidence="4" id="KW-0963">Cytoplasm</keyword>
<keyword evidence="12" id="KW-1185">Reference proteome</keyword>
<dbReference type="InterPro" id="IPR050534">
    <property type="entry name" value="Coronavir_polyprotein_1ab"/>
</dbReference>
<keyword evidence="5" id="KW-0547">Nucleotide-binding</keyword>
<dbReference type="NCBIfam" id="TIGR00376">
    <property type="entry name" value="IGHMBP2 family helicase"/>
    <property type="match status" value="1"/>
</dbReference>
<dbReference type="GO" id="GO:0016787">
    <property type="term" value="F:hydrolase activity"/>
    <property type="evidence" value="ECO:0007669"/>
    <property type="project" value="UniProtKB-KW"/>
</dbReference>
<reference evidence="11" key="1">
    <citation type="submission" date="2021-01" db="EMBL/GenBank/DDBJ databases">
        <title>Marivirga aurantiaca sp. nov., isolated from intertidal surface sediments.</title>
        <authorList>
            <person name="Zhang M."/>
        </authorList>
    </citation>
    <scope>NUCLEOTIDE SEQUENCE</scope>
    <source>
        <strain evidence="11">S37H4</strain>
    </source>
</reference>
<evidence type="ECO:0000256" key="1">
    <source>
        <dbReference type="ARBA" id="ARBA00004496"/>
    </source>
</evidence>
<evidence type="ECO:0000259" key="10">
    <source>
        <dbReference type="SMART" id="SM00487"/>
    </source>
</evidence>